<dbReference type="Pfam" id="PF04381">
    <property type="entry name" value="RdgC"/>
    <property type="match status" value="1"/>
</dbReference>
<evidence type="ECO:0000313" key="8">
    <source>
        <dbReference type="Proteomes" id="UP000480275"/>
    </source>
</evidence>
<dbReference type="PANTHER" id="PTHR38103">
    <property type="entry name" value="RECOMBINATION-ASSOCIATED PROTEIN RDGC"/>
    <property type="match status" value="1"/>
</dbReference>
<dbReference type="GO" id="GO:0003690">
    <property type="term" value="F:double-stranded DNA binding"/>
    <property type="evidence" value="ECO:0007669"/>
    <property type="project" value="TreeGrafter"/>
</dbReference>
<dbReference type="GO" id="GO:0005737">
    <property type="term" value="C:cytoplasm"/>
    <property type="evidence" value="ECO:0007669"/>
    <property type="project" value="UniProtKB-UniRule"/>
</dbReference>
<accession>A0A6L5JZD9</accession>
<evidence type="ECO:0000256" key="6">
    <source>
        <dbReference type="HAMAP-Rule" id="MF_00194"/>
    </source>
</evidence>
<dbReference type="GO" id="GO:0043590">
    <property type="term" value="C:bacterial nucleoid"/>
    <property type="evidence" value="ECO:0007669"/>
    <property type="project" value="TreeGrafter"/>
</dbReference>
<evidence type="ECO:0000256" key="4">
    <source>
        <dbReference type="ARBA" id="ARBA00022490"/>
    </source>
</evidence>
<comment type="function">
    <text evidence="6">May be involved in recombination.</text>
</comment>
<dbReference type="NCBIfam" id="NF001463">
    <property type="entry name" value="PRK00321.1-4"/>
    <property type="match status" value="1"/>
</dbReference>
<dbReference type="OrthoDB" id="5290530at2"/>
<keyword evidence="5 6" id="KW-0233">DNA recombination</keyword>
<dbReference type="Proteomes" id="UP000480275">
    <property type="component" value="Unassembled WGS sequence"/>
</dbReference>
<reference evidence="7 8" key="1">
    <citation type="submission" date="2019-10" db="EMBL/GenBank/DDBJ databases">
        <title>Whole-genome sequence of the purple nonsulfur photosynthetic bacterium Rhodocyclus tenuis.</title>
        <authorList>
            <person name="Kyndt J.A."/>
            <person name="Meyer T.E."/>
        </authorList>
    </citation>
    <scope>NUCLEOTIDE SEQUENCE [LARGE SCALE GENOMIC DNA]</scope>
    <source>
        <strain evidence="7 8">DSM 110</strain>
    </source>
</reference>
<dbReference type="HAMAP" id="MF_00194">
    <property type="entry name" value="RdgC"/>
    <property type="match status" value="1"/>
</dbReference>
<evidence type="ECO:0000256" key="3">
    <source>
        <dbReference type="ARBA" id="ARBA00022296"/>
    </source>
</evidence>
<keyword evidence="4 6" id="KW-0963">Cytoplasm</keyword>
<proteinExistence type="inferred from homology"/>
<gene>
    <name evidence="6 7" type="primary">rdgC</name>
    <name evidence="7" type="ORF">GHK24_12225</name>
</gene>
<organism evidence="7 8">
    <name type="scientific">Rhodocyclus tenuis</name>
    <name type="common">Rhodospirillum tenue</name>
    <dbReference type="NCBI Taxonomy" id="1066"/>
    <lineage>
        <taxon>Bacteria</taxon>
        <taxon>Pseudomonadati</taxon>
        <taxon>Pseudomonadota</taxon>
        <taxon>Betaproteobacteria</taxon>
        <taxon>Rhodocyclales</taxon>
        <taxon>Rhodocyclaceae</taxon>
        <taxon>Rhodocyclus</taxon>
    </lineage>
</organism>
<dbReference type="InterPro" id="IPR007476">
    <property type="entry name" value="RdgC"/>
</dbReference>
<dbReference type="NCBIfam" id="NF001464">
    <property type="entry name" value="PRK00321.1-5"/>
    <property type="match status" value="1"/>
</dbReference>
<dbReference type="AlphaFoldDB" id="A0A6L5JZD9"/>
<protein>
    <recommendedName>
        <fullName evidence="3 6">Recombination-associated protein RdgC</fullName>
    </recommendedName>
</protein>
<evidence type="ECO:0000313" key="7">
    <source>
        <dbReference type="EMBL" id="MQY52539.1"/>
    </source>
</evidence>
<dbReference type="PANTHER" id="PTHR38103:SF1">
    <property type="entry name" value="RECOMBINATION-ASSOCIATED PROTEIN RDGC"/>
    <property type="match status" value="1"/>
</dbReference>
<sequence length="314" mass="34466">MWFKNLQIFRLSTDAPLSAAVVAEQLAQRPLNACSALDAQSFGFTPPRDGGDLVHVVNGQWLLALGVEQKLLPGSVVTQFAKDRAREIAENEGRKVGRKEMREMKERITEELLPRAFVRRRTTFAWIDPKNGWLVVDASAPAKAEEFLEALHKTLEALPVKPLRLARSPVAAMTGWVAGNEAPAGFSIDQDLELRSPEKATVRYARHSLDGDEIRAHIANGKTVTRLGMTWNDRISFQFGESGAIKRLAFLDVLKDENETDAANDDERFDLDFALMSGELARLLDDVIEAVGGEVVGETMSAAVATQEGAGKVA</sequence>
<dbReference type="EMBL" id="WIXJ01000012">
    <property type="protein sequence ID" value="MQY52539.1"/>
    <property type="molecule type" value="Genomic_DNA"/>
</dbReference>
<comment type="caution">
    <text evidence="7">The sequence shown here is derived from an EMBL/GenBank/DDBJ whole genome shotgun (WGS) entry which is preliminary data.</text>
</comment>
<comment type="similarity">
    <text evidence="2 6">Belongs to the RdgC family.</text>
</comment>
<evidence type="ECO:0000256" key="5">
    <source>
        <dbReference type="ARBA" id="ARBA00023172"/>
    </source>
</evidence>
<name>A0A6L5JZD9_RHOTE</name>
<evidence type="ECO:0000256" key="2">
    <source>
        <dbReference type="ARBA" id="ARBA00008657"/>
    </source>
</evidence>
<comment type="subcellular location">
    <subcellularLocation>
        <location evidence="1 6">Cytoplasm</location>
        <location evidence="1 6">Nucleoid</location>
    </subcellularLocation>
</comment>
<dbReference type="GO" id="GO:0006310">
    <property type="term" value="P:DNA recombination"/>
    <property type="evidence" value="ECO:0007669"/>
    <property type="project" value="UniProtKB-UniRule"/>
</dbReference>
<evidence type="ECO:0000256" key="1">
    <source>
        <dbReference type="ARBA" id="ARBA00004453"/>
    </source>
</evidence>
<dbReference type="GO" id="GO:0000018">
    <property type="term" value="P:regulation of DNA recombination"/>
    <property type="evidence" value="ECO:0007669"/>
    <property type="project" value="TreeGrafter"/>
</dbReference>